<keyword evidence="8" id="KW-0732">Signal</keyword>
<gene>
    <name evidence="9" type="ORF">E1301_Tti019543</name>
</gene>
<dbReference type="GO" id="GO:0042393">
    <property type="term" value="F:histone binding"/>
    <property type="evidence" value="ECO:0007669"/>
    <property type="project" value="TreeGrafter"/>
</dbReference>
<dbReference type="InterPro" id="IPR036747">
    <property type="entry name" value="ASF1-like_sf"/>
</dbReference>
<organism evidence="9 10">
    <name type="scientific">Triplophysa tibetana</name>
    <dbReference type="NCBI Taxonomy" id="1572043"/>
    <lineage>
        <taxon>Eukaryota</taxon>
        <taxon>Metazoa</taxon>
        <taxon>Chordata</taxon>
        <taxon>Craniata</taxon>
        <taxon>Vertebrata</taxon>
        <taxon>Euteleostomi</taxon>
        <taxon>Actinopterygii</taxon>
        <taxon>Neopterygii</taxon>
        <taxon>Teleostei</taxon>
        <taxon>Ostariophysi</taxon>
        <taxon>Cypriniformes</taxon>
        <taxon>Nemacheilidae</taxon>
        <taxon>Triplophysa</taxon>
    </lineage>
</organism>
<keyword evidence="4" id="KW-0805">Transcription regulation</keyword>
<comment type="caution">
    <text evidence="9">The sequence shown here is derived from an EMBL/GenBank/DDBJ whole genome shotgun (WGS) entry which is preliminary data.</text>
</comment>
<dbReference type="PANTHER" id="PTHR12040">
    <property type="entry name" value="ANTI-SILENCING PROTEIN 1"/>
    <property type="match status" value="1"/>
</dbReference>
<reference evidence="9 10" key="1">
    <citation type="journal article" date="2019" name="Mol. Ecol. Resour.">
        <title>Chromosome-level genome assembly of Triplophysa tibetana, a fish adapted to the harsh high-altitude environment of the Tibetan Plateau.</title>
        <authorList>
            <person name="Yang X."/>
            <person name="Liu H."/>
            <person name="Ma Z."/>
            <person name="Zou Y."/>
            <person name="Zou M."/>
            <person name="Mao Y."/>
            <person name="Li X."/>
            <person name="Wang H."/>
            <person name="Chen T."/>
            <person name="Wang W."/>
            <person name="Yang R."/>
        </authorList>
    </citation>
    <scope>NUCLEOTIDE SEQUENCE [LARGE SCALE GENOMIC DNA]</scope>
    <source>
        <strain evidence="9">TTIB1903HZAU</strain>
        <tissue evidence="9">Muscle</tissue>
    </source>
</reference>
<evidence type="ECO:0000256" key="6">
    <source>
        <dbReference type="ARBA" id="ARBA00023186"/>
    </source>
</evidence>
<dbReference type="Proteomes" id="UP000324632">
    <property type="component" value="Chromosome 21"/>
</dbReference>
<evidence type="ECO:0000256" key="4">
    <source>
        <dbReference type="ARBA" id="ARBA00023015"/>
    </source>
</evidence>
<evidence type="ECO:0000256" key="8">
    <source>
        <dbReference type="SAM" id="SignalP"/>
    </source>
</evidence>
<dbReference type="SUPFAM" id="SSF101546">
    <property type="entry name" value="ASF1-like"/>
    <property type="match status" value="1"/>
</dbReference>
<proteinExistence type="inferred from homology"/>
<evidence type="ECO:0000256" key="5">
    <source>
        <dbReference type="ARBA" id="ARBA00023163"/>
    </source>
</evidence>
<dbReference type="PANTHER" id="PTHR12040:SF22">
    <property type="entry name" value="HISTONE CHAPERONE ASF1B"/>
    <property type="match status" value="1"/>
</dbReference>
<protein>
    <submittedName>
        <fullName evidence="9">Histone chaperone asf1b-A</fullName>
    </submittedName>
</protein>
<dbReference type="GO" id="GO:0005634">
    <property type="term" value="C:nucleus"/>
    <property type="evidence" value="ECO:0007669"/>
    <property type="project" value="UniProtKB-SubCell"/>
</dbReference>
<dbReference type="Gene3D" id="2.60.40.1490">
    <property type="entry name" value="Histone chaperone ASF1-like"/>
    <property type="match status" value="1"/>
</dbReference>
<comment type="subcellular location">
    <subcellularLocation>
        <location evidence="1">Nucleus</location>
    </subcellularLocation>
</comment>
<dbReference type="EMBL" id="SOYY01000021">
    <property type="protein sequence ID" value="KAA0705249.1"/>
    <property type="molecule type" value="Genomic_DNA"/>
</dbReference>
<evidence type="ECO:0000256" key="1">
    <source>
        <dbReference type="ARBA" id="ARBA00004123"/>
    </source>
</evidence>
<evidence type="ECO:0000256" key="3">
    <source>
        <dbReference type="ARBA" id="ARBA00022853"/>
    </source>
</evidence>
<comment type="similarity">
    <text evidence="2">Belongs to the ASF1 family.</text>
</comment>
<accession>A0A5A9N8H2</accession>
<dbReference type="GO" id="GO:0000785">
    <property type="term" value="C:chromatin"/>
    <property type="evidence" value="ECO:0007669"/>
    <property type="project" value="TreeGrafter"/>
</dbReference>
<dbReference type="InterPro" id="IPR006818">
    <property type="entry name" value="ASF1-like"/>
</dbReference>
<dbReference type="FunFam" id="2.60.40.1490:FF:000001">
    <property type="entry name" value="Histone chaperone ASF1"/>
    <property type="match status" value="1"/>
</dbReference>
<keyword evidence="3" id="KW-0156">Chromatin regulator</keyword>
<keyword evidence="10" id="KW-1185">Reference proteome</keyword>
<evidence type="ECO:0000313" key="9">
    <source>
        <dbReference type="EMBL" id="KAA0705249.1"/>
    </source>
</evidence>
<feature type="signal peptide" evidence="8">
    <location>
        <begin position="1"/>
        <end position="18"/>
    </location>
</feature>
<evidence type="ECO:0000313" key="10">
    <source>
        <dbReference type="Proteomes" id="UP000324632"/>
    </source>
</evidence>
<feature type="chain" id="PRO_5023073328" evidence="8">
    <location>
        <begin position="19"/>
        <end position="259"/>
    </location>
</feature>
<dbReference type="Pfam" id="PF04729">
    <property type="entry name" value="ASF1_hist_chap"/>
    <property type="match status" value="1"/>
</dbReference>
<keyword evidence="6" id="KW-0143">Chaperone</keyword>
<dbReference type="GO" id="GO:0006335">
    <property type="term" value="P:DNA replication-dependent chromatin assembly"/>
    <property type="evidence" value="ECO:0007669"/>
    <property type="project" value="TreeGrafter"/>
</dbReference>
<sequence length="259" mass="28637">MKTDTGFALLTAVTLVQSTLLKSGTFVSWPISVQTNPLRLTLYWSCLNALAGDITGCFYSRAMAKVQVLNVAVLDNPSPFGNPFQFEITFECMEDLPEDLEWKIIYVGSAESEEHDQTLDSVLVGPVPAGRHMFVFQAEAPNSALIPESDAVGVTVVLITCTYRGQEFIRIGYYVNNEYTDAELRENPPLKPNYGQLQRNILASNPRVTRFHINWEGCAEKMEDSENVDPAPNVMLPPSFTPGKAPPLGLVPDNSMDCL</sequence>
<keyword evidence="7" id="KW-0539">Nucleus</keyword>
<evidence type="ECO:0000256" key="2">
    <source>
        <dbReference type="ARBA" id="ARBA00006051"/>
    </source>
</evidence>
<name>A0A5A9N8H2_9TELE</name>
<evidence type="ECO:0000256" key="7">
    <source>
        <dbReference type="ARBA" id="ARBA00023242"/>
    </source>
</evidence>
<keyword evidence="5" id="KW-0804">Transcription</keyword>
<dbReference type="AlphaFoldDB" id="A0A5A9N8H2"/>